<dbReference type="PANTHER" id="PTHR31917:SF151">
    <property type="entry name" value="AGENET DOMAIN-CONTAINING PROTEIN"/>
    <property type="match status" value="1"/>
</dbReference>
<feature type="region of interest" description="Disordered" evidence="4">
    <location>
        <begin position="584"/>
        <end position="606"/>
    </location>
</feature>
<protein>
    <submittedName>
        <fullName evidence="6">NFU domain protein 1</fullName>
    </submittedName>
</protein>
<evidence type="ECO:0000313" key="7">
    <source>
        <dbReference type="Proteomes" id="UP000436088"/>
    </source>
</evidence>
<sequence length="931" mass="104027">MVNPSTGTDPFQQQPFFTKGAPVEVSSDDEGFRGAWYSATILEIPPKSASKKRKKALVKYKTLLADDGSSPLTEHVDPAYIRPLPPNDKGTAHLDVNDVVDASYRDGWWTGVVRKVFKKSKYRVYFDNPPDVIEFDREALRVHWSWIDGRWVRPEKLQSTGSIFSSGTTVEVNIENENIGYIWYPAIVIKENEDNTFLVKYQNSMNDDESGTVKVVVDSLHIRPAPPRYADRNYELLERVDATYNFGWRSGVITKVLTGRRYNVFFKHGNEDKEFCHSDIRPNVEWMDGKWISKSKVSLLLHCATQAIRFLFQEVIIVSDEQEQIGIAPCGTQKTKVDGELESSLSTKENTQDKTPLTKMNKNAVEKSTSTDESNALKTSKKKVKLETSNGNTSLPRPSKKLAEGNAVETPVSVIGNKLKDIEGNPRTSGKGAKFSKKTVIGDEPCDKIESPTTGATTQIASNDCLFCQHHRSNRTTKRPKAGSADSTTNNLVKRNVRARKSPSKGPQGTTAATYSHRYACNGATEGTIKTKESEMPIVIGLTAVTKTLQAEHSLQIPSEEPQKLMGDQKNNVNDSVRNENMEGKEHKVGASDLKKNRGRPTRSVVTGTKVSDAVGKEQNGAGGITDENAVKDCTSSEAGLSKHKGVELLATEDSRGRTNDNYKTKEVHLTAPGISDMVEDDQPLSTWIGGMHTSGDEESRLHSARLVNGWNEEKGLVDVPIESLTIDASDRSSLINDQSLPFVKRSPVWRTIESMDIFLIVPQNPHFLPLAESKEEFREGSAIGIMVTFASLFEKISMLHFDEPRDTFDSISESLSDLEKHGFDVTMLQCRLNKLLSIKERHDQQLEERQNAEREIVESTKEISKFDEEMEVIERKITQLQEQHASIKSEKETKNLKVDNLKSHVSVLNKLTQNASHEFKKIATASWKLL</sequence>
<keyword evidence="1" id="KW-0813">Transport</keyword>
<feature type="compositionally biased region" description="Polar residues" evidence="4">
    <location>
        <begin position="387"/>
        <end position="396"/>
    </location>
</feature>
<evidence type="ECO:0000313" key="6">
    <source>
        <dbReference type="EMBL" id="KAE8664904.1"/>
    </source>
</evidence>
<evidence type="ECO:0000256" key="4">
    <source>
        <dbReference type="SAM" id="MobiDB-lite"/>
    </source>
</evidence>
<reference evidence="6" key="1">
    <citation type="submission" date="2019-09" db="EMBL/GenBank/DDBJ databases">
        <title>Draft genome information of white flower Hibiscus syriacus.</title>
        <authorList>
            <person name="Kim Y.-M."/>
        </authorList>
    </citation>
    <scope>NUCLEOTIDE SEQUENCE [LARGE SCALE GENOMIC DNA]</scope>
    <source>
        <strain evidence="6">YM2019G1</strain>
    </source>
</reference>
<feature type="domain" description="Agenet" evidence="5">
    <location>
        <begin position="92"/>
        <end position="148"/>
    </location>
</feature>
<dbReference type="Pfam" id="PF05641">
    <property type="entry name" value="Agenet"/>
    <property type="match status" value="3"/>
</dbReference>
<proteinExistence type="predicted"/>
<feature type="region of interest" description="Disordered" evidence="4">
    <location>
        <begin position="474"/>
        <end position="512"/>
    </location>
</feature>
<evidence type="ECO:0000256" key="3">
    <source>
        <dbReference type="SAM" id="Coils"/>
    </source>
</evidence>
<dbReference type="Proteomes" id="UP000436088">
    <property type="component" value="Unassembled WGS sequence"/>
</dbReference>
<keyword evidence="3" id="KW-0175">Coiled coil</keyword>
<feature type="coiled-coil region" evidence="3">
    <location>
        <begin position="836"/>
        <end position="891"/>
    </location>
</feature>
<keyword evidence="2" id="KW-0341">Growth regulation</keyword>
<dbReference type="PANTHER" id="PTHR31917">
    <property type="entry name" value="AGENET DOMAIN-CONTAINING PROTEIN-RELATED"/>
    <property type="match status" value="1"/>
</dbReference>
<dbReference type="EMBL" id="VEPZ02001641">
    <property type="protein sequence ID" value="KAE8664904.1"/>
    <property type="molecule type" value="Genomic_DNA"/>
</dbReference>
<evidence type="ECO:0000256" key="1">
    <source>
        <dbReference type="ARBA" id="ARBA00022448"/>
    </source>
</evidence>
<organism evidence="6 7">
    <name type="scientific">Hibiscus syriacus</name>
    <name type="common">Rose of Sharon</name>
    <dbReference type="NCBI Taxonomy" id="106335"/>
    <lineage>
        <taxon>Eukaryota</taxon>
        <taxon>Viridiplantae</taxon>
        <taxon>Streptophyta</taxon>
        <taxon>Embryophyta</taxon>
        <taxon>Tracheophyta</taxon>
        <taxon>Spermatophyta</taxon>
        <taxon>Magnoliopsida</taxon>
        <taxon>eudicotyledons</taxon>
        <taxon>Gunneridae</taxon>
        <taxon>Pentapetalae</taxon>
        <taxon>rosids</taxon>
        <taxon>malvids</taxon>
        <taxon>Malvales</taxon>
        <taxon>Malvaceae</taxon>
        <taxon>Malvoideae</taxon>
        <taxon>Hibiscus</taxon>
    </lineage>
</organism>
<dbReference type="Pfam" id="PF05266">
    <property type="entry name" value="DUF724"/>
    <property type="match status" value="1"/>
</dbReference>
<dbReference type="InterPro" id="IPR008395">
    <property type="entry name" value="Agenet-like_dom"/>
</dbReference>
<comment type="caution">
    <text evidence="6">The sequence shown here is derived from an EMBL/GenBank/DDBJ whole genome shotgun (WGS) entry which is preliminary data.</text>
</comment>
<dbReference type="CDD" id="cd20406">
    <property type="entry name" value="Tudor_Agenet_AtDUF_rpt2_4"/>
    <property type="match status" value="2"/>
</dbReference>
<feature type="compositionally biased region" description="Basic and acidic residues" evidence="4">
    <location>
        <begin position="584"/>
        <end position="596"/>
    </location>
</feature>
<feature type="compositionally biased region" description="Polar residues" evidence="4">
    <location>
        <begin position="343"/>
        <end position="378"/>
    </location>
</feature>
<dbReference type="AlphaFoldDB" id="A0A6A2Y6T3"/>
<dbReference type="SMART" id="SM00743">
    <property type="entry name" value="Agenet"/>
    <property type="match status" value="4"/>
</dbReference>
<dbReference type="CDD" id="cd20405">
    <property type="entry name" value="Tudor_Agenet_AtDUF_rpt1_3"/>
    <property type="match status" value="2"/>
</dbReference>
<feature type="domain" description="Agenet" evidence="5">
    <location>
        <begin position="232"/>
        <end position="288"/>
    </location>
</feature>
<feature type="domain" description="Agenet" evidence="5">
    <location>
        <begin position="15"/>
        <end position="89"/>
    </location>
</feature>
<evidence type="ECO:0000256" key="2">
    <source>
        <dbReference type="ARBA" id="ARBA00022604"/>
    </source>
</evidence>
<evidence type="ECO:0000259" key="5">
    <source>
        <dbReference type="SMART" id="SM00743"/>
    </source>
</evidence>
<accession>A0A6A2Y6T3</accession>
<dbReference type="InterPro" id="IPR014002">
    <property type="entry name" value="Agenet_dom_plant"/>
</dbReference>
<keyword evidence="7" id="KW-1185">Reference proteome</keyword>
<dbReference type="InterPro" id="IPR007930">
    <property type="entry name" value="DUF724"/>
</dbReference>
<feature type="region of interest" description="Disordered" evidence="4">
    <location>
        <begin position="338"/>
        <end position="406"/>
    </location>
</feature>
<name>A0A6A2Y6T3_HIBSY</name>
<gene>
    <name evidence="6" type="ORF">F3Y22_tig00112738pilonHSYRG00897</name>
</gene>
<feature type="domain" description="Agenet" evidence="5">
    <location>
        <begin position="162"/>
        <end position="230"/>
    </location>
</feature>